<proteinExistence type="predicted"/>
<reference evidence="1 2" key="1">
    <citation type="submission" date="2018-05" db="EMBL/GenBank/DDBJ databases">
        <title>Lujinxingia marina gen. nov. sp. nov., a new facultative anaerobic member of the class Deltaproteobacteria, and proposal of Lujinxingaceae fam. nov.</title>
        <authorList>
            <person name="Li C.-M."/>
        </authorList>
    </citation>
    <scope>NUCLEOTIDE SEQUENCE [LARGE SCALE GENOMIC DNA]</scope>
    <source>
        <strain evidence="1 2">B210</strain>
    </source>
</reference>
<comment type="caution">
    <text evidence="1">The sequence shown here is derived from an EMBL/GenBank/DDBJ whole genome shotgun (WGS) entry which is preliminary data.</text>
</comment>
<gene>
    <name evidence="1" type="ORF">DL240_11990</name>
</gene>
<keyword evidence="2" id="KW-1185">Reference proteome</keyword>
<organism evidence="1 2">
    <name type="scientific">Lujinxingia litoralis</name>
    <dbReference type="NCBI Taxonomy" id="2211119"/>
    <lineage>
        <taxon>Bacteria</taxon>
        <taxon>Deltaproteobacteria</taxon>
        <taxon>Bradymonadales</taxon>
        <taxon>Lujinxingiaceae</taxon>
        <taxon>Lujinxingia</taxon>
    </lineage>
</organism>
<dbReference type="Proteomes" id="UP000249169">
    <property type="component" value="Unassembled WGS sequence"/>
</dbReference>
<evidence type="ECO:0000313" key="1">
    <source>
        <dbReference type="EMBL" id="RAL21571.1"/>
    </source>
</evidence>
<sequence>MRLKQGLVLGRIVAHQAIVRFDLSVIFHRIRNRFIVLRGQSSGDSDKALVAPFIVQIHVLKFIV</sequence>
<evidence type="ECO:0000313" key="2">
    <source>
        <dbReference type="Proteomes" id="UP000249169"/>
    </source>
</evidence>
<dbReference type="AlphaFoldDB" id="A0A328C5J0"/>
<accession>A0A328C5J0</accession>
<protein>
    <submittedName>
        <fullName evidence="1">Uncharacterized protein</fullName>
    </submittedName>
</protein>
<name>A0A328C5J0_9DELT</name>
<dbReference type="EMBL" id="QHKO01000005">
    <property type="protein sequence ID" value="RAL21571.1"/>
    <property type="molecule type" value="Genomic_DNA"/>
</dbReference>